<evidence type="ECO:0000256" key="2">
    <source>
        <dbReference type="ARBA" id="ARBA00009326"/>
    </source>
</evidence>
<protein>
    <recommendedName>
        <fullName evidence="8">Ubiquitin carboxyl-terminal hydrolase</fullName>
        <ecNumber evidence="8">3.4.19.12</ecNumber>
    </recommendedName>
</protein>
<feature type="active site" description="Proton donor" evidence="7">
    <location>
        <position position="166"/>
    </location>
</feature>
<dbReference type="GO" id="GO:0004843">
    <property type="term" value="F:cysteine-type deubiquitinase activity"/>
    <property type="evidence" value="ECO:0007669"/>
    <property type="project" value="UniProtKB-UniRule"/>
</dbReference>
<evidence type="ECO:0000259" key="9">
    <source>
        <dbReference type="PROSITE" id="PS52048"/>
    </source>
</evidence>
<dbReference type="EMBL" id="CP138896">
    <property type="protein sequence ID" value="WPK25134.1"/>
    <property type="molecule type" value="Genomic_DNA"/>
</dbReference>
<evidence type="ECO:0000256" key="5">
    <source>
        <dbReference type="ARBA" id="ARBA00022801"/>
    </source>
</evidence>
<feature type="site" description="Transition state stabilizer" evidence="7">
    <location>
        <position position="85"/>
    </location>
</feature>
<keyword evidence="3 7" id="KW-0645">Protease</keyword>
<dbReference type="GO" id="GO:0016579">
    <property type="term" value="P:protein deubiquitination"/>
    <property type="evidence" value="ECO:0007669"/>
    <property type="project" value="TreeGrafter"/>
</dbReference>
<dbReference type="InterPro" id="IPR001578">
    <property type="entry name" value="Peptidase_C12_UCH"/>
</dbReference>
<dbReference type="Pfam" id="PF01088">
    <property type="entry name" value="Peptidase_C12"/>
    <property type="match status" value="1"/>
</dbReference>
<comment type="similarity">
    <text evidence="2 7 8">Belongs to the peptidase C12 family.</text>
</comment>
<dbReference type="InterPro" id="IPR038765">
    <property type="entry name" value="Papain-like_cys_pep_sf"/>
</dbReference>
<gene>
    <name evidence="10" type="ORF">PUMCH_002437</name>
</gene>
<dbReference type="PROSITE" id="PS52048">
    <property type="entry name" value="UCH_DOMAIN"/>
    <property type="match status" value="1"/>
</dbReference>
<evidence type="ECO:0000256" key="8">
    <source>
        <dbReference type="RuleBase" id="RU361215"/>
    </source>
</evidence>
<dbReference type="AlphaFoldDB" id="A0AAX4HA03"/>
<dbReference type="PANTHER" id="PTHR10589:SF17">
    <property type="entry name" value="UBIQUITIN CARBOXYL-TERMINAL HYDROLASE"/>
    <property type="match status" value="1"/>
</dbReference>
<keyword evidence="11" id="KW-1185">Reference proteome</keyword>
<accession>A0AAX4HA03</accession>
<dbReference type="GO" id="GO:0005737">
    <property type="term" value="C:cytoplasm"/>
    <property type="evidence" value="ECO:0007669"/>
    <property type="project" value="TreeGrafter"/>
</dbReference>
<comment type="catalytic activity">
    <reaction evidence="1 7 8">
        <text>Thiol-dependent hydrolysis of ester, thioester, amide, peptide and isopeptide bonds formed by the C-terminal Gly of ubiquitin (a 76-residue protein attached to proteins as an intracellular targeting signal).</text>
        <dbReference type="EC" id="3.4.19.12"/>
    </reaction>
</comment>
<dbReference type="KEGG" id="asau:88173502"/>
<keyword evidence="5 7" id="KW-0378">Hydrolase</keyword>
<evidence type="ECO:0000256" key="4">
    <source>
        <dbReference type="ARBA" id="ARBA00022786"/>
    </source>
</evidence>
<evidence type="ECO:0000256" key="7">
    <source>
        <dbReference type="PROSITE-ProRule" id="PRU01393"/>
    </source>
</evidence>
<evidence type="ECO:0000313" key="10">
    <source>
        <dbReference type="EMBL" id="WPK25134.1"/>
    </source>
</evidence>
<keyword evidence="4 7" id="KW-0833">Ubl conjugation pathway</keyword>
<dbReference type="PRINTS" id="PR00707">
    <property type="entry name" value="UBCTHYDRLASE"/>
</dbReference>
<organism evidence="10 11">
    <name type="scientific">Australozyma saopauloensis</name>
    <dbReference type="NCBI Taxonomy" id="291208"/>
    <lineage>
        <taxon>Eukaryota</taxon>
        <taxon>Fungi</taxon>
        <taxon>Dikarya</taxon>
        <taxon>Ascomycota</taxon>
        <taxon>Saccharomycotina</taxon>
        <taxon>Pichiomycetes</taxon>
        <taxon>Metschnikowiaceae</taxon>
        <taxon>Australozyma</taxon>
    </lineage>
</organism>
<name>A0AAX4HA03_9ASCO</name>
<evidence type="ECO:0000256" key="3">
    <source>
        <dbReference type="ARBA" id="ARBA00022670"/>
    </source>
</evidence>
<dbReference type="Gene3D" id="3.40.532.10">
    <property type="entry name" value="Peptidase C12, ubiquitin carboxyl-terminal hydrolase"/>
    <property type="match status" value="1"/>
</dbReference>
<dbReference type="RefSeq" id="XP_062877517.1">
    <property type="nucleotide sequence ID" value="XM_063021447.1"/>
</dbReference>
<feature type="domain" description="UCH catalytic" evidence="9">
    <location>
        <begin position="4"/>
        <end position="232"/>
    </location>
</feature>
<feature type="active site" description="Nucleophile" evidence="7">
    <location>
        <position position="91"/>
    </location>
</feature>
<dbReference type="InterPro" id="IPR036959">
    <property type="entry name" value="Peptidase_C12_UCH_sf"/>
</dbReference>
<evidence type="ECO:0000256" key="1">
    <source>
        <dbReference type="ARBA" id="ARBA00000707"/>
    </source>
</evidence>
<keyword evidence="6 7" id="KW-0788">Thiol protease</keyword>
<sequence length="234" mass="25715">MSALVVPLESNPEVFSELAHTIGLSPVLQFHDVFSLTEPDLLAFLPQPLLAVVVLFPISAGYESDRKVVPGSGAIRSPSINWFKQTIKNGCGLYALLHALANLTPDYIVEDLVLNKLVLSNLRPDQSDDEIAKLVEQLENSIQLDANFGLKGQTEAPEADDDVLFHFITYVFGTDGHIYELDGRRDGPVDLGSSELESNILGDGKVAERVKFYIDHTEDQDKDKFAVMSIGPSF</sequence>
<dbReference type="GO" id="GO:0006511">
    <property type="term" value="P:ubiquitin-dependent protein catabolic process"/>
    <property type="evidence" value="ECO:0007669"/>
    <property type="project" value="UniProtKB-UniRule"/>
</dbReference>
<dbReference type="SUPFAM" id="SSF54001">
    <property type="entry name" value="Cysteine proteinases"/>
    <property type="match status" value="1"/>
</dbReference>
<dbReference type="PANTHER" id="PTHR10589">
    <property type="entry name" value="UBIQUITIN CARBOXYL-TERMINAL HYDROLASE"/>
    <property type="match status" value="1"/>
</dbReference>
<dbReference type="Proteomes" id="UP001338582">
    <property type="component" value="Chromosome 3"/>
</dbReference>
<dbReference type="EC" id="3.4.19.12" evidence="8"/>
<evidence type="ECO:0000313" key="11">
    <source>
        <dbReference type="Proteomes" id="UP001338582"/>
    </source>
</evidence>
<reference evidence="10 11" key="1">
    <citation type="submission" date="2023-10" db="EMBL/GenBank/DDBJ databases">
        <title>Draft Genome Sequence of Candida saopaulonensis from a very Premature Infant with Sepsis.</title>
        <authorList>
            <person name="Ning Y."/>
            <person name="Dai R."/>
            <person name="Xiao M."/>
            <person name="Xu Y."/>
            <person name="Yan Q."/>
            <person name="Zhang L."/>
        </authorList>
    </citation>
    <scope>NUCLEOTIDE SEQUENCE [LARGE SCALE GENOMIC DNA]</scope>
    <source>
        <strain evidence="10 11">19XY460</strain>
    </source>
</reference>
<proteinExistence type="inferred from homology"/>
<feature type="site" description="Important for enzyme activity" evidence="7">
    <location>
        <position position="182"/>
    </location>
</feature>
<dbReference type="GeneID" id="88173502"/>
<evidence type="ECO:0000256" key="6">
    <source>
        <dbReference type="ARBA" id="ARBA00022807"/>
    </source>
</evidence>